<sequence length="92" mass="10151">MLMTSSSLFFYNVLNLIDLDVVNSDFVTNVGQSTDETTKVQYTAENGHRDATVNALSPTDLDVADIANRDAATNVGHNTEKHSVHRTNPHYN</sequence>
<protein>
    <submittedName>
        <fullName evidence="3">Uncharacterized protein</fullName>
    </submittedName>
</protein>
<evidence type="ECO:0000256" key="2">
    <source>
        <dbReference type="SAM" id="SignalP"/>
    </source>
</evidence>
<evidence type="ECO:0000313" key="4">
    <source>
        <dbReference type="Proteomes" id="UP000828390"/>
    </source>
</evidence>
<proteinExistence type="predicted"/>
<keyword evidence="4" id="KW-1185">Reference proteome</keyword>
<gene>
    <name evidence="3" type="ORF">DPMN_159488</name>
</gene>
<dbReference type="AlphaFoldDB" id="A0A9D4ELI2"/>
<name>A0A9D4ELI2_DREPO</name>
<feature type="region of interest" description="Disordered" evidence="1">
    <location>
        <begin position="72"/>
        <end position="92"/>
    </location>
</feature>
<feature type="compositionally biased region" description="Basic residues" evidence="1">
    <location>
        <begin position="83"/>
        <end position="92"/>
    </location>
</feature>
<keyword evidence="2" id="KW-0732">Signal</keyword>
<feature type="signal peptide" evidence="2">
    <location>
        <begin position="1"/>
        <end position="24"/>
    </location>
</feature>
<dbReference type="EMBL" id="JAIWYP010000008">
    <property type="protein sequence ID" value="KAH3781589.1"/>
    <property type="molecule type" value="Genomic_DNA"/>
</dbReference>
<accession>A0A9D4ELI2</accession>
<evidence type="ECO:0000313" key="3">
    <source>
        <dbReference type="EMBL" id="KAH3781589.1"/>
    </source>
</evidence>
<evidence type="ECO:0000256" key="1">
    <source>
        <dbReference type="SAM" id="MobiDB-lite"/>
    </source>
</evidence>
<dbReference type="Proteomes" id="UP000828390">
    <property type="component" value="Unassembled WGS sequence"/>
</dbReference>
<reference evidence="3" key="1">
    <citation type="journal article" date="2019" name="bioRxiv">
        <title>The Genome of the Zebra Mussel, Dreissena polymorpha: A Resource for Invasive Species Research.</title>
        <authorList>
            <person name="McCartney M.A."/>
            <person name="Auch B."/>
            <person name="Kono T."/>
            <person name="Mallez S."/>
            <person name="Zhang Y."/>
            <person name="Obille A."/>
            <person name="Becker A."/>
            <person name="Abrahante J.E."/>
            <person name="Garbe J."/>
            <person name="Badalamenti J.P."/>
            <person name="Herman A."/>
            <person name="Mangelson H."/>
            <person name="Liachko I."/>
            <person name="Sullivan S."/>
            <person name="Sone E.D."/>
            <person name="Koren S."/>
            <person name="Silverstein K.A.T."/>
            <person name="Beckman K.B."/>
            <person name="Gohl D.M."/>
        </authorList>
    </citation>
    <scope>NUCLEOTIDE SEQUENCE</scope>
    <source>
        <strain evidence="3">Duluth1</strain>
        <tissue evidence="3">Whole animal</tissue>
    </source>
</reference>
<feature type="chain" id="PRO_5038963582" evidence="2">
    <location>
        <begin position="25"/>
        <end position="92"/>
    </location>
</feature>
<reference evidence="3" key="2">
    <citation type="submission" date="2020-11" db="EMBL/GenBank/DDBJ databases">
        <authorList>
            <person name="McCartney M.A."/>
            <person name="Auch B."/>
            <person name="Kono T."/>
            <person name="Mallez S."/>
            <person name="Becker A."/>
            <person name="Gohl D.M."/>
            <person name="Silverstein K.A.T."/>
            <person name="Koren S."/>
            <person name="Bechman K.B."/>
            <person name="Herman A."/>
            <person name="Abrahante J.E."/>
            <person name="Garbe J."/>
        </authorList>
    </citation>
    <scope>NUCLEOTIDE SEQUENCE</scope>
    <source>
        <strain evidence="3">Duluth1</strain>
        <tissue evidence="3">Whole animal</tissue>
    </source>
</reference>
<organism evidence="3 4">
    <name type="scientific">Dreissena polymorpha</name>
    <name type="common">Zebra mussel</name>
    <name type="synonym">Mytilus polymorpha</name>
    <dbReference type="NCBI Taxonomy" id="45954"/>
    <lineage>
        <taxon>Eukaryota</taxon>
        <taxon>Metazoa</taxon>
        <taxon>Spiralia</taxon>
        <taxon>Lophotrochozoa</taxon>
        <taxon>Mollusca</taxon>
        <taxon>Bivalvia</taxon>
        <taxon>Autobranchia</taxon>
        <taxon>Heteroconchia</taxon>
        <taxon>Euheterodonta</taxon>
        <taxon>Imparidentia</taxon>
        <taxon>Neoheterodontei</taxon>
        <taxon>Myida</taxon>
        <taxon>Dreissenoidea</taxon>
        <taxon>Dreissenidae</taxon>
        <taxon>Dreissena</taxon>
    </lineage>
</organism>
<comment type="caution">
    <text evidence="3">The sequence shown here is derived from an EMBL/GenBank/DDBJ whole genome shotgun (WGS) entry which is preliminary data.</text>
</comment>